<dbReference type="EMBL" id="KL198087">
    <property type="protein sequence ID" value="KDQ08681.1"/>
    <property type="molecule type" value="Genomic_DNA"/>
</dbReference>
<proteinExistence type="predicted"/>
<evidence type="ECO:0000313" key="6">
    <source>
        <dbReference type="Proteomes" id="UP000027195"/>
    </source>
</evidence>
<evidence type="ECO:0000256" key="3">
    <source>
        <dbReference type="ARBA" id="ARBA00023043"/>
    </source>
</evidence>
<dbReference type="Gene3D" id="1.25.40.20">
    <property type="entry name" value="Ankyrin repeat-containing domain"/>
    <property type="match status" value="3"/>
</dbReference>
<keyword evidence="3 4" id="KW-0040">ANK repeat</keyword>
<dbReference type="EC" id="2.3.1.225" evidence="1"/>
<dbReference type="Proteomes" id="UP000027195">
    <property type="component" value="Unassembled WGS sequence"/>
</dbReference>
<dbReference type="PANTHER" id="PTHR24161">
    <property type="entry name" value="ANK_REP_REGION DOMAIN-CONTAINING PROTEIN-RELATED"/>
    <property type="match status" value="1"/>
</dbReference>
<evidence type="ECO:0000256" key="2">
    <source>
        <dbReference type="ARBA" id="ARBA00022737"/>
    </source>
</evidence>
<reference evidence="6" key="1">
    <citation type="journal article" date="2014" name="Proc. Natl. Acad. Sci. U.S.A.">
        <title>Extensive sampling of basidiomycete genomes demonstrates inadequacy of the white-rot/brown-rot paradigm for wood decay fungi.</title>
        <authorList>
            <person name="Riley R."/>
            <person name="Salamov A.A."/>
            <person name="Brown D.W."/>
            <person name="Nagy L.G."/>
            <person name="Floudas D."/>
            <person name="Held B.W."/>
            <person name="Levasseur A."/>
            <person name="Lombard V."/>
            <person name="Morin E."/>
            <person name="Otillar R."/>
            <person name="Lindquist E.A."/>
            <person name="Sun H."/>
            <person name="LaButti K.M."/>
            <person name="Schmutz J."/>
            <person name="Jabbour D."/>
            <person name="Luo H."/>
            <person name="Baker S.E."/>
            <person name="Pisabarro A.G."/>
            <person name="Walton J.D."/>
            <person name="Blanchette R.A."/>
            <person name="Henrissat B."/>
            <person name="Martin F."/>
            <person name="Cullen D."/>
            <person name="Hibbett D.S."/>
            <person name="Grigoriev I.V."/>
        </authorList>
    </citation>
    <scope>NUCLEOTIDE SEQUENCE [LARGE SCALE GENOMIC DNA]</scope>
    <source>
        <strain evidence="6">FD-172 SS1</strain>
    </source>
</reference>
<feature type="repeat" description="ANK" evidence="4">
    <location>
        <begin position="610"/>
        <end position="646"/>
    </location>
</feature>
<gene>
    <name evidence="5" type="ORF">BOTBODRAFT_559492</name>
</gene>
<dbReference type="AlphaFoldDB" id="A0A067MAP6"/>
<dbReference type="InterPro" id="IPR036770">
    <property type="entry name" value="Ankyrin_rpt-contain_sf"/>
</dbReference>
<dbReference type="STRING" id="930990.A0A067MAP6"/>
<name>A0A067MAP6_BOTB1</name>
<accession>A0A067MAP6</accession>
<evidence type="ECO:0000256" key="1">
    <source>
        <dbReference type="ARBA" id="ARBA00012210"/>
    </source>
</evidence>
<dbReference type="PANTHER" id="PTHR24161:SF85">
    <property type="entry name" value="PALMITOYLTRANSFERASE HIP14"/>
    <property type="match status" value="1"/>
</dbReference>
<keyword evidence="2" id="KW-0677">Repeat</keyword>
<dbReference type="OrthoDB" id="194358at2759"/>
<dbReference type="InParanoid" id="A0A067MAP6"/>
<dbReference type="SMART" id="SM00248">
    <property type="entry name" value="ANK"/>
    <property type="match status" value="9"/>
</dbReference>
<protein>
    <recommendedName>
        <fullName evidence="1">protein S-acyltransferase</fullName>
        <ecNumber evidence="1">2.3.1.225</ecNumber>
    </recommendedName>
</protein>
<dbReference type="GO" id="GO:0019706">
    <property type="term" value="F:protein-cysteine S-palmitoyltransferase activity"/>
    <property type="evidence" value="ECO:0007669"/>
    <property type="project" value="UniProtKB-EC"/>
</dbReference>
<feature type="repeat" description="ANK" evidence="4">
    <location>
        <begin position="751"/>
        <end position="783"/>
    </location>
</feature>
<dbReference type="InterPro" id="IPR002110">
    <property type="entry name" value="Ankyrin_rpt"/>
</dbReference>
<feature type="repeat" description="ANK" evidence="4">
    <location>
        <begin position="647"/>
        <end position="679"/>
    </location>
</feature>
<feature type="repeat" description="ANK" evidence="4">
    <location>
        <begin position="717"/>
        <end position="750"/>
    </location>
</feature>
<keyword evidence="6" id="KW-1185">Reference proteome</keyword>
<dbReference type="PROSITE" id="PS50297">
    <property type="entry name" value="ANK_REP_REGION"/>
    <property type="match status" value="5"/>
</dbReference>
<feature type="repeat" description="ANK" evidence="4">
    <location>
        <begin position="530"/>
        <end position="568"/>
    </location>
</feature>
<dbReference type="PROSITE" id="PS50088">
    <property type="entry name" value="ANK_REPEAT"/>
    <property type="match status" value="6"/>
</dbReference>
<evidence type="ECO:0000313" key="5">
    <source>
        <dbReference type="EMBL" id="KDQ08681.1"/>
    </source>
</evidence>
<feature type="repeat" description="ANK" evidence="4">
    <location>
        <begin position="462"/>
        <end position="497"/>
    </location>
</feature>
<dbReference type="Pfam" id="PF12796">
    <property type="entry name" value="Ank_2"/>
    <property type="match status" value="3"/>
</dbReference>
<evidence type="ECO:0000256" key="4">
    <source>
        <dbReference type="PROSITE-ProRule" id="PRU00023"/>
    </source>
</evidence>
<dbReference type="HOGENOM" id="CLU_360919_0_0_1"/>
<dbReference type="PRINTS" id="PR01415">
    <property type="entry name" value="ANKYRIN"/>
</dbReference>
<dbReference type="SUPFAM" id="SSF48403">
    <property type="entry name" value="Ankyrin repeat"/>
    <property type="match status" value="1"/>
</dbReference>
<organism evidence="5 6">
    <name type="scientific">Botryobasidium botryosum (strain FD-172 SS1)</name>
    <dbReference type="NCBI Taxonomy" id="930990"/>
    <lineage>
        <taxon>Eukaryota</taxon>
        <taxon>Fungi</taxon>
        <taxon>Dikarya</taxon>
        <taxon>Basidiomycota</taxon>
        <taxon>Agaricomycotina</taxon>
        <taxon>Agaricomycetes</taxon>
        <taxon>Cantharellales</taxon>
        <taxon>Botryobasidiaceae</taxon>
        <taxon>Botryobasidium</taxon>
    </lineage>
</organism>
<sequence>MPPNCMASTVGSSYYPYGRSEGIAVVSQQSRAKGAPDTHEQDGCAATPSLDEVLAEVDPFLEVIGAREWRECAHHLVLTNIDRPAQDRIRVDALFTPGFVMESTTIRYPGKSSFREWRGKAYSDARFLSPELSPNIFKDRSVPALNTLVNLLLSSGMSIGGDFRDILVDSSVGQTLSLGNQVYGGAGTPLDAIIKGICIIERMIHEPTPKQVYDRGSLTIQLDYMFGVFEVLMNAGASCRPCGRDPGSATRGTLYLPCASPWQCGPSSHSGRVFSSLLSAGASLCPNLCELEEASRKHSAWKVQELLRLRVGDLENDLGDVLFQAVEWSAESAEEEEMQIEIIGHLVQAGARQEQEADIYRPRDVLTTAIVSGCGLRVVECLVGLGAKISPGTSVETQMCSVEVVEYLSRNATTANFRVWEMPTILHRLFPGSWCDEVDPNCLAKLRYLVEAGADVNAREEDGQTPLTAYLSNVAVPDVLVVQALLDAGADPNCNDSLYWSLSRGSLSPEVIRLLIQHGADVNKAVMVDQGQTPLHMLCRSDVADLHALSQVFEILIDSGANMNAKNNYGYTPLHAVCDYLWLKSGLINIPSVADLLVAAGTDLNAAGPYGETPLHLAVSRHRTANIVTIVDVLVTAGANVNAANNNGRTPLHLAAIQGNTLAIECLIAAGADVNILDPRGGGLLHYAACSPYAFPASFPSAYTWAANLDINARDYKGRSPLHWAARGPHNWENLEVMLKAGADINARDHRGCTPLHHAARLGTPRISKRLVSAGADVDALDQQGDTPLASAARAGAYKGIIQLLKAGVKAPDTIFEVNSTILPQCAS</sequence>